<dbReference type="RefSeq" id="WP_160822442.1">
    <property type="nucleotide sequence ID" value="NZ_JBHSXS010000018.1"/>
</dbReference>
<proteinExistence type="predicted"/>
<dbReference type="Proteomes" id="UP001596380">
    <property type="component" value="Unassembled WGS sequence"/>
</dbReference>
<dbReference type="Pfam" id="PF13707">
    <property type="entry name" value="RloB"/>
    <property type="match status" value="1"/>
</dbReference>
<protein>
    <submittedName>
        <fullName evidence="2">RloB family protein</fullName>
    </submittedName>
</protein>
<feature type="region of interest" description="Disordered" evidence="1">
    <location>
        <begin position="1"/>
        <end position="34"/>
    </location>
</feature>
<name>A0ABW2CNG6_9ACTN</name>
<evidence type="ECO:0000313" key="2">
    <source>
        <dbReference type="EMBL" id="MFC6883339.1"/>
    </source>
</evidence>
<organism evidence="2 3">
    <name type="scientific">Actinomadura yumaensis</name>
    <dbReference type="NCBI Taxonomy" id="111807"/>
    <lineage>
        <taxon>Bacteria</taxon>
        <taxon>Bacillati</taxon>
        <taxon>Actinomycetota</taxon>
        <taxon>Actinomycetes</taxon>
        <taxon>Streptosporangiales</taxon>
        <taxon>Thermomonosporaceae</taxon>
        <taxon>Actinomadura</taxon>
    </lineage>
</organism>
<reference evidence="3" key="1">
    <citation type="journal article" date="2019" name="Int. J. Syst. Evol. Microbiol.">
        <title>The Global Catalogue of Microorganisms (GCM) 10K type strain sequencing project: providing services to taxonomists for standard genome sequencing and annotation.</title>
        <authorList>
            <consortium name="The Broad Institute Genomics Platform"/>
            <consortium name="The Broad Institute Genome Sequencing Center for Infectious Disease"/>
            <person name="Wu L."/>
            <person name="Ma J."/>
        </authorList>
    </citation>
    <scope>NUCLEOTIDE SEQUENCE [LARGE SCALE GENOMIC DNA]</scope>
    <source>
        <strain evidence="3">JCM 3369</strain>
    </source>
</reference>
<comment type="caution">
    <text evidence="2">The sequence shown here is derived from an EMBL/GenBank/DDBJ whole genome shotgun (WGS) entry which is preliminary data.</text>
</comment>
<dbReference type="EMBL" id="JBHSXS010000018">
    <property type="protein sequence ID" value="MFC6883339.1"/>
    <property type="molecule type" value="Genomic_DNA"/>
</dbReference>
<accession>A0ABW2CNG6</accession>
<evidence type="ECO:0000256" key="1">
    <source>
        <dbReference type="SAM" id="MobiDB-lite"/>
    </source>
</evidence>
<evidence type="ECO:0000313" key="3">
    <source>
        <dbReference type="Proteomes" id="UP001596380"/>
    </source>
</evidence>
<dbReference type="InterPro" id="IPR025591">
    <property type="entry name" value="RloB"/>
</dbReference>
<sequence>MSPRTPKPSGRPTRPPAFDTQTDLRRRPSGSRSERGSFLILCEGKTEKLYFTGMRSRRGPQLAVDVPERDHRGIVQEAIGRRTAEYDEVWCVLDTELDAALADDLIADAEKGGVELALSTPCFEVWLILHLDGCARPFQTADEAKKKLSRMLPDWNESETRYSDFKKGVSQACDRARRLDAGTDDHMRNPSTGVWRLVERILARPSR</sequence>
<gene>
    <name evidence="2" type="ORF">ACFQKB_26520</name>
</gene>
<keyword evidence="3" id="KW-1185">Reference proteome</keyword>